<feature type="compositionally biased region" description="Basic and acidic residues" evidence="6">
    <location>
        <begin position="487"/>
        <end position="500"/>
    </location>
</feature>
<evidence type="ECO:0000313" key="8">
    <source>
        <dbReference type="EMBL" id="KAF6004681.1"/>
    </source>
</evidence>
<evidence type="ECO:0000313" key="9">
    <source>
        <dbReference type="Proteomes" id="UP000530660"/>
    </source>
</evidence>
<reference evidence="8 9" key="1">
    <citation type="journal article" date="2020" name="J. Phycol.">
        <title>Comparative genome analysis reveals Cyanidiococcus gen. nov., a new extremophilic red algal genus sister to Cyanidioschyzon (Cyanidioschyzonaceae, Rhodophyta).</title>
        <authorList>
            <person name="Liu S.-L."/>
            <person name="Chiang Y.-R."/>
            <person name="Yoon H.S."/>
            <person name="Fu H.-Y."/>
        </authorList>
    </citation>
    <scope>NUCLEOTIDE SEQUENCE [LARGE SCALE GENOMIC DNA]</scope>
    <source>
        <strain evidence="8 9">THAL066</strain>
    </source>
</reference>
<evidence type="ECO:0000256" key="6">
    <source>
        <dbReference type="SAM" id="MobiDB-lite"/>
    </source>
</evidence>
<comment type="similarity">
    <text evidence="2">Belongs to the adaptor complexes large subunit family.</text>
</comment>
<keyword evidence="4" id="KW-0653">Protein transport</keyword>
<evidence type="ECO:0000256" key="5">
    <source>
        <dbReference type="ARBA" id="ARBA00023136"/>
    </source>
</evidence>
<dbReference type="Proteomes" id="UP000530660">
    <property type="component" value="Unassembled WGS sequence"/>
</dbReference>
<dbReference type="GO" id="GO:0012505">
    <property type="term" value="C:endomembrane system"/>
    <property type="evidence" value="ECO:0007669"/>
    <property type="project" value="UniProtKB-SubCell"/>
</dbReference>
<evidence type="ECO:0000256" key="1">
    <source>
        <dbReference type="ARBA" id="ARBA00004308"/>
    </source>
</evidence>
<keyword evidence="9" id="KW-1185">Reference proteome</keyword>
<keyword evidence="5" id="KW-0472">Membrane</keyword>
<dbReference type="GO" id="GO:0030117">
    <property type="term" value="C:membrane coat"/>
    <property type="evidence" value="ECO:0007669"/>
    <property type="project" value="InterPro"/>
</dbReference>
<dbReference type="Gene3D" id="1.25.10.10">
    <property type="entry name" value="Leucine-rich Repeat Variant"/>
    <property type="match status" value="1"/>
</dbReference>
<dbReference type="EMBL" id="VWRR01000003">
    <property type="protein sequence ID" value="KAF6004681.1"/>
    <property type="molecule type" value="Genomic_DNA"/>
</dbReference>
<dbReference type="SUPFAM" id="SSF48371">
    <property type="entry name" value="ARM repeat"/>
    <property type="match status" value="1"/>
</dbReference>
<evidence type="ECO:0000256" key="2">
    <source>
        <dbReference type="ARBA" id="ARBA00006613"/>
    </source>
</evidence>
<dbReference type="OrthoDB" id="10254310at2759"/>
<comment type="caution">
    <text evidence="8">The sequence shown here is derived from an EMBL/GenBank/DDBJ whole genome shotgun (WGS) entry which is preliminary data.</text>
</comment>
<feature type="region of interest" description="Disordered" evidence="6">
    <location>
        <begin position="484"/>
        <end position="503"/>
    </location>
</feature>
<gene>
    <name evidence="8" type="primary">APL2</name>
    <name evidence="8" type="ORF">F1559_005018</name>
</gene>
<dbReference type="InterPro" id="IPR026739">
    <property type="entry name" value="AP_beta"/>
</dbReference>
<dbReference type="PANTHER" id="PTHR11134">
    <property type="entry name" value="ADAPTOR COMPLEX SUBUNIT BETA FAMILY MEMBER"/>
    <property type="match status" value="1"/>
</dbReference>
<keyword evidence="3" id="KW-0813">Transport</keyword>
<evidence type="ECO:0000256" key="3">
    <source>
        <dbReference type="ARBA" id="ARBA00022448"/>
    </source>
</evidence>
<organism evidence="8 9">
    <name type="scientific">Cyanidiococcus yangmingshanensis</name>
    <dbReference type="NCBI Taxonomy" id="2690220"/>
    <lineage>
        <taxon>Eukaryota</taxon>
        <taxon>Rhodophyta</taxon>
        <taxon>Bangiophyceae</taxon>
        <taxon>Cyanidiales</taxon>
        <taxon>Cyanidiaceae</taxon>
        <taxon>Cyanidiococcus</taxon>
    </lineage>
</organism>
<dbReference type="InterPro" id="IPR016024">
    <property type="entry name" value="ARM-type_fold"/>
</dbReference>
<evidence type="ECO:0000259" key="7">
    <source>
        <dbReference type="Pfam" id="PF01602"/>
    </source>
</evidence>
<dbReference type="Gene3D" id="2.60.40.1150">
    <property type="match status" value="1"/>
</dbReference>
<accession>A0A7J7IQQ3</accession>
<dbReference type="GO" id="GO:0016192">
    <property type="term" value="P:vesicle-mediated transport"/>
    <property type="evidence" value="ECO:0007669"/>
    <property type="project" value="InterPro"/>
</dbReference>
<dbReference type="InterPro" id="IPR011989">
    <property type="entry name" value="ARM-like"/>
</dbReference>
<name>A0A7J7IQQ3_9RHOD</name>
<sequence length="753" mass="83425">MQSLPGWIFVDVPPRMVMSGRTGRWNPAHVRRLLVALNECNEWGQLTLLEALALYDPQQATEARLIVERVAARLQHANCAVVLMTVRILWHLLERFPAELAGGGSSELLSRKIMPALVTLVSSVNPAEVVYIALRVLHILVYTDAKYLEKHFQSFFCDFSEPSYVKREKIDLLIYLISASNAAPILAELQRYANDVDQDLAARVVDAIGLAGLRCEAAAPVAVESLLGMARRGAPHLTQRVLIASTNLFRHYGRRFQAAAEKLVQIATITDDEHGEIALFRYEDESARIALLWLIGEYAPITYCTVLSGSIWATEQVAGFLSETRSVQCQLLSSLVQLCYRAVQGTTNIEEAFDALARACDLAIERSGRPEVRSRAAFYRALLAQLPSSSASSSTSLLELATSMRTMQSPLPSNTLFEEDPALLREFRDELGAIASLLGLASRQLAHPRPTRFQTSSSAMLRAAFEETSTRSLNTNQRQVAPVAVQEPERHPETGHHTLTPDRIPSRLLLNAEAGRGLRITGGLVRLGAPSGTNTMQLRLLLENMTVAGGISDFAIQLNKNIFGLVAPAHFDTDPPVLQPGDSATVVIPLQTQEGAFADQRANLLQIAIKCKPLGVLYFTETVPIAETLQATSTSMDRASFLHQWNALGPNNEERFDWDLTLDETAVSIRNRVCSMDGSMTIMAERWLDEPERSAWQGYLACRMGRSAPLLIELVIQASPRRLFLVMRSKAPSLVTRRFSEWLQAYLRERATT</sequence>
<protein>
    <submittedName>
        <fullName evidence="8">Beta-adaptin</fullName>
    </submittedName>
</protein>
<dbReference type="Pfam" id="PF01602">
    <property type="entry name" value="Adaptin_N"/>
    <property type="match status" value="1"/>
</dbReference>
<feature type="domain" description="Clathrin/coatomer adaptor adaptin-like N-terminal" evidence="7">
    <location>
        <begin position="18"/>
        <end position="384"/>
    </location>
</feature>
<dbReference type="GO" id="GO:0006886">
    <property type="term" value="P:intracellular protein transport"/>
    <property type="evidence" value="ECO:0007669"/>
    <property type="project" value="InterPro"/>
</dbReference>
<proteinExistence type="inferred from homology"/>
<dbReference type="InterPro" id="IPR013041">
    <property type="entry name" value="Clathrin_app_Ig-like_sf"/>
</dbReference>
<dbReference type="SUPFAM" id="SSF49348">
    <property type="entry name" value="Clathrin adaptor appendage domain"/>
    <property type="match status" value="1"/>
</dbReference>
<comment type="subcellular location">
    <subcellularLocation>
        <location evidence="1">Endomembrane system</location>
    </subcellularLocation>
</comment>
<evidence type="ECO:0000256" key="4">
    <source>
        <dbReference type="ARBA" id="ARBA00022927"/>
    </source>
</evidence>
<dbReference type="InterPro" id="IPR002553">
    <property type="entry name" value="Clathrin/coatomer_adapt-like_N"/>
</dbReference>
<dbReference type="AlphaFoldDB" id="A0A7J7IQQ3"/>
<dbReference type="InterPro" id="IPR013037">
    <property type="entry name" value="Clathrin_b-adaptin_app_Ig-like"/>
</dbReference>